<name>A0A178IQ03_9BACT</name>
<evidence type="ECO:0000256" key="2">
    <source>
        <dbReference type="ARBA" id="ARBA00022723"/>
    </source>
</evidence>
<keyword evidence="7" id="KW-1185">Reference proteome</keyword>
<evidence type="ECO:0008006" key="8">
    <source>
        <dbReference type="Google" id="ProtNLM"/>
    </source>
</evidence>
<comment type="caution">
    <text evidence="6">The sequence shown here is derived from an EMBL/GenBank/DDBJ whole genome shotgun (WGS) entry which is preliminary data.</text>
</comment>
<dbReference type="InterPro" id="IPR036188">
    <property type="entry name" value="FAD/NAD-bd_sf"/>
</dbReference>
<evidence type="ECO:0000256" key="5">
    <source>
        <dbReference type="ARBA" id="ARBA00023014"/>
    </source>
</evidence>
<dbReference type="STRING" id="1184151.AW736_01185"/>
<dbReference type="Gene3D" id="3.50.50.60">
    <property type="entry name" value="FAD/NAD(P)-binding domain"/>
    <property type="match status" value="1"/>
</dbReference>
<dbReference type="InterPro" id="IPR039650">
    <property type="entry name" value="HdrA-like"/>
</dbReference>
<dbReference type="SUPFAM" id="SSF51905">
    <property type="entry name" value="FAD/NAD(P)-binding domain"/>
    <property type="match status" value="1"/>
</dbReference>
<protein>
    <recommendedName>
        <fullName evidence="8">Glucose-inhibited division protein A</fullName>
    </recommendedName>
</protein>
<organism evidence="6 7">
    <name type="scientific">Termitidicoccus mucosus</name>
    <dbReference type="NCBI Taxonomy" id="1184151"/>
    <lineage>
        <taxon>Bacteria</taxon>
        <taxon>Pseudomonadati</taxon>
        <taxon>Verrucomicrobiota</taxon>
        <taxon>Opitutia</taxon>
        <taxon>Opitutales</taxon>
        <taxon>Opitutaceae</taxon>
        <taxon>Termitidicoccus</taxon>
    </lineage>
</organism>
<evidence type="ECO:0000256" key="4">
    <source>
        <dbReference type="ARBA" id="ARBA00023004"/>
    </source>
</evidence>
<proteinExistence type="predicted"/>
<dbReference type="Pfam" id="PF12831">
    <property type="entry name" value="FAD_oxidored"/>
    <property type="match status" value="1"/>
</dbReference>
<keyword evidence="5" id="KW-0411">Iron-sulfur</keyword>
<gene>
    <name evidence="6" type="ORF">AW736_01185</name>
</gene>
<keyword evidence="3" id="KW-0560">Oxidoreductase</keyword>
<evidence type="ECO:0000313" key="6">
    <source>
        <dbReference type="EMBL" id="OAM91808.1"/>
    </source>
</evidence>
<dbReference type="GO" id="GO:0016491">
    <property type="term" value="F:oxidoreductase activity"/>
    <property type="evidence" value="ECO:0007669"/>
    <property type="project" value="UniProtKB-KW"/>
</dbReference>
<evidence type="ECO:0000256" key="1">
    <source>
        <dbReference type="ARBA" id="ARBA00022485"/>
    </source>
</evidence>
<dbReference type="Proteomes" id="UP000078486">
    <property type="component" value="Unassembled WGS sequence"/>
</dbReference>
<dbReference type="AlphaFoldDB" id="A0A178IQ03"/>
<keyword evidence="1" id="KW-0004">4Fe-4S</keyword>
<keyword evidence="2" id="KW-0479">Metal-binding</keyword>
<keyword evidence="4" id="KW-0408">Iron</keyword>
<dbReference type="EMBL" id="LRRQ01000013">
    <property type="protein sequence ID" value="OAM91808.1"/>
    <property type="molecule type" value="Genomic_DNA"/>
</dbReference>
<dbReference type="PANTHER" id="PTHR43498:SF1">
    <property type="entry name" value="COB--COM HETERODISULFIDE REDUCTASE IRON-SULFUR SUBUNIT A"/>
    <property type="match status" value="1"/>
</dbReference>
<dbReference type="GO" id="GO:0051539">
    <property type="term" value="F:4 iron, 4 sulfur cluster binding"/>
    <property type="evidence" value="ECO:0007669"/>
    <property type="project" value="UniProtKB-KW"/>
</dbReference>
<dbReference type="PRINTS" id="PR00411">
    <property type="entry name" value="PNDRDTASEI"/>
</dbReference>
<evidence type="ECO:0000313" key="7">
    <source>
        <dbReference type="Proteomes" id="UP000078486"/>
    </source>
</evidence>
<dbReference type="PANTHER" id="PTHR43498">
    <property type="entry name" value="FERREDOXIN:COB-COM HETERODISULFIDE REDUCTASE SUBUNIT A"/>
    <property type="match status" value="1"/>
</dbReference>
<accession>A0A178IQ03</accession>
<sequence>MNASFPEQKFALDIKGGPDCDVLVAGGGVSGAVAAIAAARTGVRVLLVEEQGFLGGSLTAMGVGPMMSFHNPAGKQVVRGIADEIIARLQARGASTGHIPDTTTYCSTVTPFDSEELKIELETMLAEAGGRVLYHTQIAAVEKAKDGALARVIVCNKAGLMSLAAKVFVDATGDADLAVRAGVPFQLGREKDCAAQPMTTNLKLANVDTAAIRAYALAHPEEFLFHPCGPEEAARRLRESPRISLAGFLSAWKAARERGEVDVPRDQVLFFETAEPGVVILNTSRVTGLDATDPFQLSRAEAIGRKQCAQIFAFLKKHAVGFAGAIRMDTAAKIGVRESRHIKGRHILTAEDLLSARAFDDAVALGAYPIDIHSADGQAVTNTTHLKPDSAYQIPLRSLLVEQPANLVVVGRCISATHEASAAFRVTPISMAIGHAGGVAAAEAAARGVVPSEVPFGAIRERLLAQGAQLP</sequence>
<evidence type="ECO:0000256" key="3">
    <source>
        <dbReference type="ARBA" id="ARBA00023002"/>
    </source>
</evidence>
<dbReference type="OrthoDB" id="9777740at2"/>
<reference evidence="6 7" key="1">
    <citation type="submission" date="2016-01" db="EMBL/GenBank/DDBJ databases">
        <title>High potential of lignocellulose degradation of a new Verrucomicrobia species.</title>
        <authorList>
            <person name="Wang Y."/>
            <person name="Shi Y."/>
            <person name="Qiu Z."/>
            <person name="Liu S."/>
            <person name="Yang H."/>
        </authorList>
    </citation>
    <scope>NUCLEOTIDE SEQUENCE [LARGE SCALE GENOMIC DNA]</scope>
    <source>
        <strain evidence="6 7">TSB47</strain>
    </source>
</reference>
<dbReference type="RefSeq" id="WP_068768458.1">
    <property type="nucleotide sequence ID" value="NZ_CP109796.1"/>
</dbReference>
<dbReference type="GO" id="GO:0046872">
    <property type="term" value="F:metal ion binding"/>
    <property type="evidence" value="ECO:0007669"/>
    <property type="project" value="UniProtKB-KW"/>
</dbReference>